<reference evidence="8" key="1">
    <citation type="submission" date="2022-08" db="EMBL/GenBank/DDBJ databases">
        <title>Genome sequencing of akame (Lates japonicus).</title>
        <authorList>
            <person name="Hashiguchi Y."/>
            <person name="Takahashi H."/>
        </authorList>
    </citation>
    <scope>NUCLEOTIDE SEQUENCE</scope>
    <source>
        <strain evidence="8">Kochi</strain>
    </source>
</reference>
<feature type="compositionally biased region" description="Polar residues" evidence="6">
    <location>
        <begin position="16"/>
        <end position="37"/>
    </location>
</feature>
<keyword evidence="9" id="KW-1185">Reference proteome</keyword>
<dbReference type="AlphaFoldDB" id="A0AAD3QYY1"/>
<evidence type="ECO:0000259" key="7">
    <source>
        <dbReference type="PROSITE" id="PS50835"/>
    </source>
</evidence>
<evidence type="ECO:0000256" key="4">
    <source>
        <dbReference type="ARBA" id="ARBA00023163"/>
    </source>
</evidence>
<feature type="compositionally biased region" description="Pro residues" evidence="6">
    <location>
        <begin position="230"/>
        <end position="240"/>
    </location>
</feature>
<dbReference type="PROSITE" id="PS50835">
    <property type="entry name" value="IG_LIKE"/>
    <property type="match status" value="1"/>
</dbReference>
<dbReference type="Pfam" id="PF15365">
    <property type="entry name" value="PNRC"/>
    <property type="match status" value="1"/>
</dbReference>
<dbReference type="Proteomes" id="UP001279410">
    <property type="component" value="Unassembled WGS sequence"/>
</dbReference>
<feature type="compositionally biased region" description="Basic residues" evidence="6">
    <location>
        <begin position="45"/>
        <end position="61"/>
    </location>
</feature>
<evidence type="ECO:0000256" key="6">
    <source>
        <dbReference type="SAM" id="MobiDB-lite"/>
    </source>
</evidence>
<gene>
    <name evidence="8" type="ORF">AKAME5_000342500</name>
</gene>
<evidence type="ECO:0000256" key="1">
    <source>
        <dbReference type="ARBA" id="ARBA00004123"/>
    </source>
</evidence>
<feature type="compositionally biased region" description="Basic and acidic residues" evidence="6">
    <location>
        <begin position="113"/>
        <end position="126"/>
    </location>
</feature>
<proteinExistence type="predicted"/>
<keyword evidence="5" id="KW-0539">Nucleus</keyword>
<name>A0AAD3QYY1_LATJO</name>
<comment type="subcellular location">
    <subcellularLocation>
        <location evidence="1">Nucleus</location>
    </subcellularLocation>
</comment>
<feature type="region of interest" description="Disordered" evidence="6">
    <location>
        <begin position="224"/>
        <end position="256"/>
    </location>
</feature>
<comment type="caution">
    <text evidence="8">The sequence shown here is derived from an EMBL/GenBank/DDBJ whole genome shotgun (WGS) entry which is preliminary data.</text>
</comment>
<sequence>MLDGSPVHSDEANIGNVENNNPVTLISSGDGVNTGNKARQALLKKGGRKLRTTAPLHHQKPARNSPSIRLSDHNNNNTLTASPANKPAAQPGTELPAGTQTVLTLHHLNQGAKKELLKSKGGRSERGAVQPGSQTARNLPRHEQMTQNVNTRSHKPKQDQTPGAFHTTKKKDHSSPNKPSPLRQPSPREQKKPLHASNNVKIVSAPPAETAPEYLKDGEKVYAGAKFSEPPSPSVLPKPPSHWVGENEPQHSNQSREQMTVHLKSLLKKVTDEDVGRYTCRQFDRSGRRQGPGAAVDLSVVTMTEQKNRDQVTLNCSVRTHDHCRHTVKWLYEGKDVATDDKGLRTSSSSCRASVTFLTSHYIYKSTSKLLSCEVTDGY</sequence>
<feature type="region of interest" description="Disordered" evidence="6">
    <location>
        <begin position="113"/>
        <end position="212"/>
    </location>
</feature>
<feature type="non-terminal residue" evidence="8">
    <location>
        <position position="1"/>
    </location>
</feature>
<keyword evidence="8" id="KW-0675">Receptor</keyword>
<dbReference type="InterPro" id="IPR036179">
    <property type="entry name" value="Ig-like_dom_sf"/>
</dbReference>
<dbReference type="GO" id="GO:0005634">
    <property type="term" value="C:nucleus"/>
    <property type="evidence" value="ECO:0007669"/>
    <property type="project" value="UniProtKB-SubCell"/>
</dbReference>
<protein>
    <submittedName>
        <fullName evidence="8">Proline-rich nuclear receptor coactivator 1-like protein</fullName>
    </submittedName>
</protein>
<feature type="compositionally biased region" description="Polar residues" evidence="6">
    <location>
        <begin position="62"/>
        <end position="83"/>
    </location>
</feature>
<keyword evidence="3" id="KW-0010">Activator</keyword>
<accession>A0AAD3QYY1</accession>
<dbReference type="InterPro" id="IPR028322">
    <property type="entry name" value="PNRC-like_rgn"/>
</dbReference>
<feature type="region of interest" description="Disordered" evidence="6">
    <location>
        <begin position="1"/>
        <end position="95"/>
    </location>
</feature>
<keyword evidence="4" id="KW-0804">Transcription</keyword>
<evidence type="ECO:0000256" key="2">
    <source>
        <dbReference type="ARBA" id="ARBA00023015"/>
    </source>
</evidence>
<dbReference type="GO" id="GO:0016071">
    <property type="term" value="P:mRNA metabolic process"/>
    <property type="evidence" value="ECO:0007669"/>
    <property type="project" value="UniProtKB-ARBA"/>
</dbReference>
<feature type="domain" description="Ig-like" evidence="7">
    <location>
        <begin position="292"/>
        <end position="379"/>
    </location>
</feature>
<dbReference type="PANTHER" id="PTHR15405">
    <property type="entry name" value="PROLINE-RICH NUCLEAR RECEPTOR COACTIVATOR"/>
    <property type="match status" value="1"/>
</dbReference>
<dbReference type="InterPro" id="IPR026780">
    <property type="entry name" value="PNRC1/2"/>
</dbReference>
<organism evidence="8 9">
    <name type="scientific">Lates japonicus</name>
    <name type="common">Japanese lates</name>
    <dbReference type="NCBI Taxonomy" id="270547"/>
    <lineage>
        <taxon>Eukaryota</taxon>
        <taxon>Metazoa</taxon>
        <taxon>Chordata</taxon>
        <taxon>Craniata</taxon>
        <taxon>Vertebrata</taxon>
        <taxon>Euteleostomi</taxon>
        <taxon>Actinopterygii</taxon>
        <taxon>Neopterygii</taxon>
        <taxon>Teleostei</taxon>
        <taxon>Neoteleostei</taxon>
        <taxon>Acanthomorphata</taxon>
        <taxon>Carangaria</taxon>
        <taxon>Carangaria incertae sedis</taxon>
        <taxon>Centropomidae</taxon>
        <taxon>Lates</taxon>
    </lineage>
</organism>
<dbReference type="EMBL" id="BRZM01000008">
    <property type="protein sequence ID" value="GLD49862.1"/>
    <property type="molecule type" value="Genomic_DNA"/>
</dbReference>
<dbReference type="SUPFAM" id="SSF48726">
    <property type="entry name" value="Immunoglobulin"/>
    <property type="match status" value="1"/>
</dbReference>
<evidence type="ECO:0000313" key="9">
    <source>
        <dbReference type="Proteomes" id="UP001279410"/>
    </source>
</evidence>
<keyword evidence="2" id="KW-0805">Transcription regulation</keyword>
<evidence type="ECO:0000256" key="3">
    <source>
        <dbReference type="ARBA" id="ARBA00023159"/>
    </source>
</evidence>
<evidence type="ECO:0000313" key="8">
    <source>
        <dbReference type="EMBL" id="GLD49862.1"/>
    </source>
</evidence>
<evidence type="ECO:0000256" key="5">
    <source>
        <dbReference type="ARBA" id="ARBA00023242"/>
    </source>
</evidence>
<dbReference type="InterPro" id="IPR007110">
    <property type="entry name" value="Ig-like_dom"/>
</dbReference>